<keyword evidence="4" id="KW-1185">Reference proteome</keyword>
<evidence type="ECO:0000256" key="1">
    <source>
        <dbReference type="SAM" id="MobiDB-lite"/>
    </source>
</evidence>
<dbReference type="Pfam" id="PF20148">
    <property type="entry name" value="DUF6531"/>
    <property type="match status" value="1"/>
</dbReference>
<dbReference type="NCBIfam" id="TIGR03696">
    <property type="entry name" value="Rhs_assc_core"/>
    <property type="match status" value="1"/>
</dbReference>
<feature type="compositionally biased region" description="Gly residues" evidence="1">
    <location>
        <begin position="2072"/>
        <end position="2086"/>
    </location>
</feature>
<protein>
    <submittedName>
        <fullName evidence="3">RHS repeat-associated protein</fullName>
    </submittedName>
</protein>
<dbReference type="EMBL" id="JACHNF010000001">
    <property type="protein sequence ID" value="MBB5979853.1"/>
    <property type="molecule type" value="Genomic_DNA"/>
</dbReference>
<comment type="caution">
    <text evidence="3">The sequence shown here is derived from an EMBL/GenBank/DDBJ whole genome shotgun (WGS) entry which is preliminary data.</text>
</comment>
<feature type="compositionally biased region" description="Gly residues" evidence="1">
    <location>
        <begin position="2056"/>
        <end position="2065"/>
    </location>
</feature>
<gene>
    <name evidence="3" type="ORF">HDA44_003194</name>
</gene>
<sequence>MAIVVSFALLVTGLEAQEKAVAAPAADPKPQAAKVDSRPDLVSAVVSARSQGSRVEVESLRSETSSTWANPDGTMTTEAHAAPVRFKDAKGAWRSIDLTLAKGTDGMVAPLGHGFGLHLGKRTAAAGGVFASATAGAGRQVEWMAPWKLPEPSIDGTTATYAEVQPGVDLKLDARRTGFETDLVVKERPATAPVWRIPLRTKGLTARQNKDGAVEFVDAKNVVRSRIPVGQMWDGVTDEHTKMPVNNVPVKMSVEQATPGKAILVLTPDPAWFMDPARVFPVTVDPTYEVSTTRPSFDTWVQSAYPDDLSGTIDLRVGMNGTKTERTFMNFATAPFAGKDVLSSFLSVWQYGGVSCTPTVVNVRAVQPVSTATRWANQPTLGAVYGSLNTTKGFSSACPGGRIEIPMTSLAQAWSTASYPTGGLALVAANEADVNSWKRFYASGGPADPYISFTWNRTPNAPATVETTEAVAYAAPGESTSSMYSPTRRPWVRTKATDPDGNTVKYVFEFMTGSNTVVGTCTSSVYASGTTAGCRPATDLPDNTLLYIRAKANDGRVDGPWTSYQTRLRIGAATPAAPVVSCPSPYVINSWQDNPPAANVVCTVTATGTGYNAPGYVRITADGQPLPTNFAGGAPGQIKITPSSDPAVAKTTVTFDKNTPGLHRITATAETPAGTLSSSSSYSFGWGGSAMTSPTAELRITTANTIRITASGPPKGQSSTVTAKVRWRTSGYGGAAHDTVGWTEDATALPVTDNGAAGVTVNTVWGTMNAKIDNSLDSDPDTAGIQPTTLNERVPVKLDIQVCFTYASSSQCTWSQTPDTTVQRVPHAFGNGYPTSGAGPGQVALWTGEFNTDETDISVPGYSGSLMLSRSHSTYAGALNSLTGVFGPGWTAQFDGTDVGGAGFEVVDSTRIDGTIALLGGDGSGLVFESPTGERRTTAALAPGVWEPADEDTELDGSRFTVTGSGISTVLSLIEDDGTVTTWTPAAAPTASNAVSFRPAGIAEPGIASKTTYSYDGNGRVIRIMAPAPPGVTCPATGTLNPGCRALRFVYTTIGASQVRLSEAWLDIYNPDKSGGAGMDSVKVAAYTYDSNGLLTKVTDPRSNLSTEYGYNAQNHLTSVKPAGQVPYQLQYVTVDQRAKLDSVTRQRPAGDPAGGTATLAKFVYDVPLTGPGLPDLSAGSVGRWNQKAIPTNGFAVFGPERQPAGSPSADDWQYAELQYTDGAGYAINTAKYGAGDWQYTSTDYDAQGNEIRELDERALRLVIDNNMPAGATVDQLASLTIYNSDIKNSAGDTILTPAGTLVTDTYGPARYAALRDGSIQWSRVHTRTSFDEGAPNGGINPDTSLPYRAATTETVSAFDPGTGAEEVISRTLTDYTAAVTGEPDGWALGLAGTVSFDANPAGPRSETTGDQVHVTRYDSEGRTIETRQAESSGADAGTTRTVYYTTAANPAFADCGGKPQWAGLICKSYVAAQPTSSAGSTPTLPVTTTTAFNYLLTPKVVVESSGAVTRTTTTKHLLDGRVQSVKTAIVGLTGSTPSNEKVTTYDAATGDPTMVSSIAGDGSVSGTVTTGYDGWGRPTTYQPSGEQPTTTVYDASGAVATITDANGSTRYTYDGVDAAGKTERRGLATKVEVTAAGSTWSSSGAYDADGALMTQKLPGGITQHHELDNAGEPVSLRYTGQVTTTSADGSTSVEPNGPWMSWSVDNEANGRVSHEWTPEGSAFRGQAGDAIPYDRSYSYDSVGRLTRVRDRTATATGVDITDPTATPCVTRTYGFDRNGNRNAKFTATSGPDGVCPAGGGTSVSRVFDTADRPVNGANGAGNYSYDQLGRTTTVPASDASNPVDGPVTIGYYDDDSPRSVTQNGTSTTYTLDAAGRRSTEATTGSSGSSESIRHYTDASDNPTWITTGASTQRYAELIGNDLSLIVDGNGTGALAIAGPRGDVVTTVDLPGAAPATAIEGWNSFDEYGNANQTNSATTGSIRYGWLGTEQRAATDTGIILMGARLYNPVTGLFTSLDPVEGGNPTAYTYPLDPINETDTDGEFCHCSVGVAGGRSGGGRVGGSSAGRAGSSNGGYGKGGARGSAQGGRARWGAKQKGPSYPKKAKGKSKNKKKNNYQGKSYGYTIYYRHRGRWHTWKYGITSQTNYRGRPNEQLAGCQYMMRSRCKVGKRIRYFRSKSSARLWEYGSIASYWRRHGTCPPGQWKSCR</sequence>
<name>A0A841DMG0_9ACTN</name>
<evidence type="ECO:0000313" key="3">
    <source>
        <dbReference type="EMBL" id="MBB5979853.1"/>
    </source>
</evidence>
<dbReference type="NCBIfam" id="TIGR01643">
    <property type="entry name" value="YD_repeat_2x"/>
    <property type="match status" value="1"/>
</dbReference>
<feature type="compositionally biased region" description="Low complexity" evidence="1">
    <location>
        <begin position="1881"/>
        <end position="1891"/>
    </location>
</feature>
<dbReference type="Gene3D" id="2.180.10.10">
    <property type="entry name" value="RHS repeat-associated core"/>
    <property type="match status" value="2"/>
</dbReference>
<dbReference type="NCBIfam" id="NF033679">
    <property type="entry name" value="DNRLRE_dom"/>
    <property type="match status" value="1"/>
</dbReference>
<dbReference type="InterPro" id="IPR022385">
    <property type="entry name" value="Rhs_assc_core"/>
</dbReference>
<reference evidence="3 4" key="1">
    <citation type="submission" date="2020-08" db="EMBL/GenBank/DDBJ databases">
        <title>Sequencing the genomes of 1000 actinobacteria strains.</title>
        <authorList>
            <person name="Klenk H.-P."/>
        </authorList>
    </citation>
    <scope>NUCLEOTIDE SEQUENCE [LARGE SCALE GENOMIC DNA]</scope>
    <source>
        <strain evidence="3 4">DSM 17294</strain>
    </source>
</reference>
<feature type="region of interest" description="Disordered" evidence="1">
    <location>
        <begin position="2056"/>
        <end position="2117"/>
    </location>
</feature>
<feature type="domain" description="DUF6531" evidence="2">
    <location>
        <begin position="843"/>
        <end position="895"/>
    </location>
</feature>
<dbReference type="RefSeq" id="WP_337906034.1">
    <property type="nucleotide sequence ID" value="NZ_BAAAVN010000006.1"/>
</dbReference>
<accession>A0A841DMG0</accession>
<evidence type="ECO:0000313" key="4">
    <source>
        <dbReference type="Proteomes" id="UP000558997"/>
    </source>
</evidence>
<feature type="region of interest" description="Disordered" evidence="1">
    <location>
        <begin position="1852"/>
        <end position="1896"/>
    </location>
</feature>
<organism evidence="3 4">
    <name type="scientific">Kribbella solani</name>
    <dbReference type="NCBI Taxonomy" id="236067"/>
    <lineage>
        <taxon>Bacteria</taxon>
        <taxon>Bacillati</taxon>
        <taxon>Actinomycetota</taxon>
        <taxon>Actinomycetes</taxon>
        <taxon>Propionibacteriales</taxon>
        <taxon>Kribbellaceae</taxon>
        <taxon>Kribbella</taxon>
    </lineage>
</organism>
<proteinExistence type="predicted"/>
<feature type="compositionally biased region" description="Polar residues" evidence="1">
    <location>
        <begin position="1859"/>
        <end position="1871"/>
    </location>
</feature>
<dbReference type="Pfam" id="PF05593">
    <property type="entry name" value="RHS_repeat"/>
    <property type="match status" value="1"/>
</dbReference>
<dbReference type="InterPro" id="IPR045351">
    <property type="entry name" value="DUF6531"/>
</dbReference>
<dbReference type="Proteomes" id="UP000558997">
    <property type="component" value="Unassembled WGS sequence"/>
</dbReference>
<evidence type="ECO:0000259" key="2">
    <source>
        <dbReference type="Pfam" id="PF20148"/>
    </source>
</evidence>
<feature type="compositionally biased region" description="Basic residues" evidence="1">
    <location>
        <begin position="2103"/>
        <end position="2115"/>
    </location>
</feature>
<dbReference type="InterPro" id="IPR006530">
    <property type="entry name" value="YD"/>
</dbReference>
<feature type="compositionally biased region" description="Low complexity" evidence="1">
    <location>
        <begin position="2087"/>
        <end position="2102"/>
    </location>
</feature>
<dbReference type="InterPro" id="IPR031325">
    <property type="entry name" value="RHS_repeat"/>
</dbReference>